<feature type="domain" description="Bacterial repeat" evidence="2">
    <location>
        <begin position="400"/>
        <end position="468"/>
    </location>
</feature>
<evidence type="ECO:0000313" key="3">
    <source>
        <dbReference type="EMBL" id="AKJ65611.1"/>
    </source>
</evidence>
<sequence precursor="true">MNRSSKTPLALLLIALLSCAAAESVAGPYSYPLGTKGPGDTPPIDPGVPGFVGIDGDGAANLNGANTHNYVNAAFAGWCSAATHYYRCDGGEGFSNPSAAEGPVSGDHANPVEVVSLGDLDQEAINAGDPPGSIVLLFDAPIFDGEGQDFAVFENGFVNISNAAFFAELAYVEVSSDGVDFLRFPSVSLTSSPVGEYGGLQGQNVYNLAGKHGNAYDKSWGTPFDLSSLTNSAACASYSDGVITTTYGATIDLNAITHIRIVDIPGSGDFYDEASSLTDPETGNPYPGHHPVYDAWHTWGSGGFDLDAVGAIHARGWHHIAVTFNKGGYIHPYGVPAGKVAVSNGADRAFSIQPDPHYHLEDLRVDGVSFGTNLTAYTFTNVVGDTHTLEADFAPDRHRLTVAIEGAGEVTPGGGSHAYGSVVALTASAGPYARFSHWSGDLPGGADPSNALCSVTVSNDMALVAHFACEGAATSNGVPVAWLDENGLDGDRETAAASDTDHDGWAAWQEYVAGTSPTNPTPTLFRVSGWTRDGTAGTLLFDTMRYREYIIYGSTDLNDWSETVRCYGTGEPAEIALPESGPPVYYRVQIGIP</sequence>
<feature type="signal peptide" evidence="1">
    <location>
        <begin position="1"/>
        <end position="26"/>
    </location>
</feature>
<evidence type="ECO:0000259" key="2">
    <source>
        <dbReference type="Pfam" id="PF18998"/>
    </source>
</evidence>
<reference evidence="4" key="1">
    <citation type="submission" date="2015-02" db="EMBL/GenBank/DDBJ databases">
        <title>Description and complete genome sequence of the first cultured representative of the subdivision 5 of the Verrucomicrobia phylum.</title>
        <authorList>
            <person name="Spring S."/>
            <person name="Bunk B."/>
            <person name="Sproer C."/>
            <person name="Klenk H.-P."/>
        </authorList>
    </citation>
    <scope>NUCLEOTIDE SEQUENCE [LARGE SCALE GENOMIC DNA]</scope>
    <source>
        <strain evidence="4">L21-Fru-AB</strain>
    </source>
</reference>
<dbReference type="Pfam" id="PF18998">
    <property type="entry name" value="Flg_new_2"/>
    <property type="match status" value="1"/>
</dbReference>
<feature type="chain" id="PRO_5005183971" description="Bacterial repeat domain-containing protein" evidence="1">
    <location>
        <begin position="27"/>
        <end position="593"/>
    </location>
</feature>
<evidence type="ECO:0000256" key="1">
    <source>
        <dbReference type="SAM" id="SignalP"/>
    </source>
</evidence>
<keyword evidence="1" id="KW-0732">Signal</keyword>
<dbReference type="STRING" id="1307763.L21SP4_02386"/>
<organism evidence="3 4">
    <name type="scientific">Kiritimatiella glycovorans</name>
    <dbReference type="NCBI Taxonomy" id="1307763"/>
    <lineage>
        <taxon>Bacteria</taxon>
        <taxon>Pseudomonadati</taxon>
        <taxon>Kiritimatiellota</taxon>
        <taxon>Kiritimatiellia</taxon>
        <taxon>Kiritimatiellales</taxon>
        <taxon>Kiritimatiellaceae</taxon>
        <taxon>Kiritimatiella</taxon>
    </lineage>
</organism>
<name>A0A0G3EGL2_9BACT</name>
<dbReference type="PATRIC" id="fig|1609981.3.peg.2486"/>
<gene>
    <name evidence="3" type="ORF">L21SP4_02386</name>
</gene>
<proteinExistence type="predicted"/>
<dbReference type="KEGG" id="vbl:L21SP4_02386"/>
<keyword evidence="4" id="KW-1185">Reference proteome</keyword>
<accession>A0A0G3EGL2</accession>
<dbReference type="EMBL" id="CP010904">
    <property type="protein sequence ID" value="AKJ65611.1"/>
    <property type="molecule type" value="Genomic_DNA"/>
</dbReference>
<evidence type="ECO:0000313" key="4">
    <source>
        <dbReference type="Proteomes" id="UP000035268"/>
    </source>
</evidence>
<dbReference type="InterPro" id="IPR044060">
    <property type="entry name" value="Bacterial_rp_domain"/>
</dbReference>
<dbReference type="AlphaFoldDB" id="A0A0G3EGL2"/>
<dbReference type="Proteomes" id="UP000035268">
    <property type="component" value="Chromosome"/>
</dbReference>
<reference evidence="3 4" key="2">
    <citation type="journal article" date="2016" name="ISME J.">
        <title>Characterization of the first cultured representative of Verrucomicrobia subdivision 5 indicates the proposal of a novel phylum.</title>
        <authorList>
            <person name="Spring S."/>
            <person name="Bunk B."/>
            <person name="Sproer C."/>
            <person name="Schumann P."/>
            <person name="Rohde M."/>
            <person name="Tindall B.J."/>
            <person name="Klenk H.P."/>
        </authorList>
    </citation>
    <scope>NUCLEOTIDE SEQUENCE [LARGE SCALE GENOMIC DNA]</scope>
    <source>
        <strain evidence="3 4">L21-Fru-AB</strain>
    </source>
</reference>
<dbReference type="PROSITE" id="PS51257">
    <property type="entry name" value="PROKAR_LIPOPROTEIN"/>
    <property type="match status" value="1"/>
</dbReference>
<protein>
    <recommendedName>
        <fullName evidence="2">Bacterial repeat domain-containing protein</fullName>
    </recommendedName>
</protein>